<comment type="similarity">
    <text evidence="1">Belongs to the short-chain dehydrogenases/reductases (SDR) family.</text>
</comment>
<protein>
    <submittedName>
        <fullName evidence="3">SDR family NAD(P)-dependent oxidoreductase</fullName>
    </submittedName>
</protein>
<dbReference type="PRINTS" id="PR00081">
    <property type="entry name" value="GDHRDH"/>
</dbReference>
<dbReference type="InterPro" id="IPR036291">
    <property type="entry name" value="NAD(P)-bd_dom_sf"/>
</dbReference>
<proteinExistence type="inferred from homology"/>
<dbReference type="SUPFAM" id="SSF51735">
    <property type="entry name" value="NAD(P)-binding Rossmann-fold domains"/>
    <property type="match status" value="1"/>
</dbReference>
<reference evidence="3 4" key="1">
    <citation type="journal article" date="2015" name="Int. J. Syst. Evol. Microbiol.">
        <title>Amycolatopsis rhabdoformis sp. nov., an actinomycete isolated from a tropical forest soil.</title>
        <authorList>
            <person name="Souza W.R."/>
            <person name="Silva R.E."/>
            <person name="Goodfellow M."/>
            <person name="Busarakam K."/>
            <person name="Figueiro F.S."/>
            <person name="Ferreira D."/>
            <person name="Rodrigues-Filho E."/>
            <person name="Moraes L.A.B."/>
            <person name="Zucchi T.D."/>
        </authorList>
    </citation>
    <scope>NUCLEOTIDE SEQUENCE [LARGE SCALE GENOMIC DNA]</scope>
    <source>
        <strain evidence="3 4">NCIMB 14900</strain>
    </source>
</reference>
<dbReference type="Gene3D" id="3.40.50.720">
    <property type="entry name" value="NAD(P)-binding Rossmann-like Domain"/>
    <property type="match status" value="1"/>
</dbReference>
<dbReference type="InterPro" id="IPR002347">
    <property type="entry name" value="SDR_fam"/>
</dbReference>
<dbReference type="Pfam" id="PF00106">
    <property type="entry name" value="adh_short"/>
    <property type="match status" value="1"/>
</dbReference>
<evidence type="ECO:0000313" key="3">
    <source>
        <dbReference type="EMBL" id="WSE33539.1"/>
    </source>
</evidence>
<dbReference type="RefSeq" id="WP_326836337.1">
    <property type="nucleotide sequence ID" value="NZ_CP142149.1"/>
</dbReference>
<organism evidence="3 4">
    <name type="scientific">Amycolatopsis rhabdoformis</name>
    <dbReference type="NCBI Taxonomy" id="1448059"/>
    <lineage>
        <taxon>Bacteria</taxon>
        <taxon>Bacillati</taxon>
        <taxon>Actinomycetota</taxon>
        <taxon>Actinomycetes</taxon>
        <taxon>Pseudonocardiales</taxon>
        <taxon>Pseudonocardiaceae</taxon>
        <taxon>Amycolatopsis</taxon>
    </lineage>
</organism>
<dbReference type="EMBL" id="CP142149">
    <property type="protein sequence ID" value="WSE33539.1"/>
    <property type="molecule type" value="Genomic_DNA"/>
</dbReference>
<evidence type="ECO:0000313" key="4">
    <source>
        <dbReference type="Proteomes" id="UP001330812"/>
    </source>
</evidence>
<evidence type="ECO:0000256" key="1">
    <source>
        <dbReference type="ARBA" id="ARBA00006484"/>
    </source>
</evidence>
<evidence type="ECO:0000256" key="2">
    <source>
        <dbReference type="ARBA" id="ARBA00023002"/>
    </source>
</evidence>
<dbReference type="PANTHER" id="PTHR43008">
    <property type="entry name" value="BENZIL REDUCTASE"/>
    <property type="match status" value="1"/>
</dbReference>
<dbReference type="PANTHER" id="PTHR43008:SF7">
    <property type="entry name" value="SHORT CHAIN DEHYDROGENASE_REDUCTASE (AFU_ORTHOLOGUE AFUA_2G00830)"/>
    <property type="match status" value="1"/>
</dbReference>
<gene>
    <name evidence="3" type="ORF">VSH64_15730</name>
</gene>
<keyword evidence="2" id="KW-0560">Oxidoreductase</keyword>
<sequence length="285" mass="30371">MGWLDGEVAIVTGGGSGIGRAVVNRYVAEGAKVVVTDLDETLLKELEAEHGEAVTGLVADARLIEDNQRVVRHAVEVFGKLDIFVANAGMGDRFTEIVDIPDDKVADAYQQVFDVNVKGVILGAKAAVKELVRSSGAFIVTLSNSSFYPDGGGVMYISSKHAALGIVRQLGHEWAPWVRVNAVAPGGTKTNIRIPEAFGLDENGKPIRAHSHPSNADSEVERVTPLRTHSDPEDHAAAFVLVASRTQGKAMTGTVIESDGGLGVRGLRRVRGGDDLHRRFFGDEG</sequence>
<accession>A0ABZ1IGJ7</accession>
<dbReference type="Proteomes" id="UP001330812">
    <property type="component" value="Chromosome"/>
</dbReference>
<keyword evidence="4" id="KW-1185">Reference proteome</keyword>
<name>A0ABZ1IGJ7_9PSEU</name>